<evidence type="ECO:0000313" key="2">
    <source>
        <dbReference type="Proteomes" id="UP000827319"/>
    </source>
</evidence>
<gene>
    <name evidence="1" type="ORF">CPT_Siara_020</name>
</gene>
<accession>A0AAE8BLJ5</accession>
<reference evidence="1" key="1">
    <citation type="submission" date="2021-06" db="EMBL/GenBank/DDBJ databases">
        <title>Complete genome sequence of Stenotrophomonas maltophilia phage Siara.</title>
        <authorList>
            <person name="Marmion J."/>
            <person name="Tate N."/>
            <person name="Clark J."/>
            <person name="Le T."/>
            <person name="Liu M."/>
            <person name="Burrowes B."/>
            <person name="Gill J."/>
        </authorList>
    </citation>
    <scope>NUCLEOTIDE SEQUENCE</scope>
</reference>
<name>A0AAE8BLJ5_9CAUD</name>
<protein>
    <submittedName>
        <fullName evidence="1">Uncharacterized protein</fullName>
    </submittedName>
</protein>
<evidence type="ECO:0000313" key="1">
    <source>
        <dbReference type="EMBL" id="QYW02023.1"/>
    </source>
</evidence>
<organism evidence="1 2">
    <name type="scientific">Stenotrophomonas phage Siara</name>
    <dbReference type="NCBI Taxonomy" id="2859658"/>
    <lineage>
        <taxon>Viruses</taxon>
        <taxon>Duplodnaviria</taxon>
        <taxon>Heunggongvirae</taxon>
        <taxon>Uroviricota</taxon>
        <taxon>Caudoviricetes</taxon>
        <taxon>Beaumontvirinae</taxon>
        <taxon>Siaravirus</taxon>
        <taxon>Siaravirus siara</taxon>
    </lineage>
</organism>
<keyword evidence="2" id="KW-1185">Reference proteome</keyword>
<dbReference type="EMBL" id="MZ326859">
    <property type="protein sequence ID" value="QYW02023.1"/>
    <property type="molecule type" value="Genomic_DNA"/>
</dbReference>
<sequence length="114" mass="12997">MSMFDDLMGADERRTSILEAIYQRKLERKRDIAARLKDAITKATVKRQFTAQVIMSADIWDSSDMARVELCEMEDELKSLGYKVHVAMNHRPATAGRCGERGHAAQHLMTVGWQ</sequence>
<proteinExistence type="predicted"/>
<dbReference type="Proteomes" id="UP000827319">
    <property type="component" value="Segment"/>
</dbReference>